<evidence type="ECO:0000256" key="1">
    <source>
        <dbReference type="SAM" id="Phobius"/>
    </source>
</evidence>
<dbReference type="PANTHER" id="PTHR20992">
    <property type="entry name" value="AT15442P-RELATED"/>
    <property type="match status" value="1"/>
</dbReference>
<dbReference type="EMBL" id="JABANE010000037">
    <property type="protein sequence ID" value="NME69236.1"/>
    <property type="molecule type" value="Genomic_DNA"/>
</dbReference>
<dbReference type="RefSeq" id="WP_169657518.1">
    <property type="nucleotide sequence ID" value="NZ_JABANE010000037.1"/>
</dbReference>
<evidence type="ECO:0000313" key="3">
    <source>
        <dbReference type="Proteomes" id="UP000576082"/>
    </source>
</evidence>
<reference evidence="2 3" key="1">
    <citation type="submission" date="2020-04" db="EMBL/GenBank/DDBJ databases">
        <title>Flammeovirga sp. SR4, a novel species isolated from seawater.</title>
        <authorList>
            <person name="Wang X."/>
        </authorList>
    </citation>
    <scope>NUCLEOTIDE SEQUENCE [LARGE SCALE GENOMIC DNA]</scope>
    <source>
        <strain evidence="2 3">ATCC 23126</strain>
    </source>
</reference>
<keyword evidence="3" id="KW-1185">Reference proteome</keyword>
<keyword evidence="1" id="KW-0812">Transmembrane</keyword>
<feature type="transmembrane region" description="Helical" evidence="1">
    <location>
        <begin position="138"/>
        <end position="157"/>
    </location>
</feature>
<feature type="transmembrane region" description="Helical" evidence="1">
    <location>
        <begin position="164"/>
        <end position="186"/>
    </location>
</feature>
<sequence>MSEQNTKSLIYVLRKLAIDTLSIREGSDPEATIEGITKDISFKGHAAWILIFSILIASIGLNANSTATVIGAMLISPLMGPILGIGTAIGIHDVDMMRRALKNLAIAVFISLATSTLYFALTPLNLEQSELLARTKPTILDVFVAFFGGFSGIIAGSRKEKSNVIPGVAIATALMPPLCTAGYGLATGMYSYFFGAFYLFFINSVFITLSTYIVVKFLRFPVKTFIDRARYRKYRSILFAFLIIVVSPSAVIFFKVIQETRFKISADAFIKDNTTFNESELLTSKVSYTDSLSVIDLYYMGKKIDEGQIVFLNEMIPRYGLSATKDEMFPVTIKTEVRIHQEDGQDFDIDEKFAQYSNTLHVNLLKDIYTKNDELIKDKDLKIKLLEKRIFNLTKEQEDTLHLDQISKELHFQFPQVKRFAINDITIQSWVGDSLVSEKSPVLLLELDEKTKKKEKQSQELTQRTQEWIRIRLNNEEIKALVL</sequence>
<feature type="transmembrane region" description="Helical" evidence="1">
    <location>
        <begin position="103"/>
        <end position="126"/>
    </location>
</feature>
<dbReference type="InterPro" id="IPR005240">
    <property type="entry name" value="DUF389"/>
</dbReference>
<keyword evidence="1" id="KW-1133">Transmembrane helix</keyword>
<protein>
    <submittedName>
        <fullName evidence="2">TIGR00341 family protein</fullName>
    </submittedName>
</protein>
<dbReference type="PANTHER" id="PTHR20992:SF9">
    <property type="entry name" value="AT15442P-RELATED"/>
    <property type="match status" value="1"/>
</dbReference>
<organism evidence="2 3">
    <name type="scientific">Flammeovirga aprica JL-4</name>
    <dbReference type="NCBI Taxonomy" id="694437"/>
    <lineage>
        <taxon>Bacteria</taxon>
        <taxon>Pseudomonadati</taxon>
        <taxon>Bacteroidota</taxon>
        <taxon>Cytophagia</taxon>
        <taxon>Cytophagales</taxon>
        <taxon>Flammeovirgaceae</taxon>
        <taxon>Flammeovirga</taxon>
    </lineage>
</organism>
<gene>
    <name evidence="2" type="ORF">HHU12_14770</name>
</gene>
<proteinExistence type="predicted"/>
<dbReference type="AlphaFoldDB" id="A0A7X9XA18"/>
<feature type="transmembrane region" description="Helical" evidence="1">
    <location>
        <begin position="69"/>
        <end position="91"/>
    </location>
</feature>
<name>A0A7X9XA18_9BACT</name>
<accession>A0A7X9XA18</accession>
<dbReference type="Pfam" id="PF04087">
    <property type="entry name" value="DUF389"/>
    <property type="match status" value="1"/>
</dbReference>
<dbReference type="NCBIfam" id="TIGR00341">
    <property type="entry name" value="TIGR00341 family protein"/>
    <property type="match status" value="1"/>
</dbReference>
<evidence type="ECO:0000313" key="2">
    <source>
        <dbReference type="EMBL" id="NME69236.1"/>
    </source>
</evidence>
<comment type="caution">
    <text evidence="2">The sequence shown here is derived from an EMBL/GenBank/DDBJ whole genome shotgun (WGS) entry which is preliminary data.</text>
</comment>
<feature type="transmembrane region" description="Helical" evidence="1">
    <location>
        <begin position="46"/>
        <end position="63"/>
    </location>
</feature>
<dbReference type="Proteomes" id="UP000576082">
    <property type="component" value="Unassembled WGS sequence"/>
</dbReference>
<feature type="transmembrane region" description="Helical" evidence="1">
    <location>
        <begin position="236"/>
        <end position="257"/>
    </location>
</feature>
<feature type="transmembrane region" description="Helical" evidence="1">
    <location>
        <begin position="192"/>
        <end position="215"/>
    </location>
</feature>
<keyword evidence="1" id="KW-0472">Membrane</keyword>